<evidence type="ECO:0000256" key="2">
    <source>
        <dbReference type="ARBA" id="ARBA00022692"/>
    </source>
</evidence>
<evidence type="ECO:0000256" key="1">
    <source>
        <dbReference type="ARBA" id="ARBA00004141"/>
    </source>
</evidence>
<comment type="subcellular location">
    <subcellularLocation>
        <location evidence="1">Membrane</location>
        <topology evidence="1">Multi-pass membrane protein</topology>
    </subcellularLocation>
</comment>
<dbReference type="Pfam" id="PF07298">
    <property type="entry name" value="NnrU"/>
    <property type="match status" value="1"/>
</dbReference>
<dbReference type="RefSeq" id="WP_175494011.1">
    <property type="nucleotide sequence ID" value="NZ_FMVJ01000022.1"/>
</dbReference>
<evidence type="ECO:0000259" key="6">
    <source>
        <dbReference type="Pfam" id="PF07298"/>
    </source>
</evidence>
<feature type="transmembrane region" description="Helical" evidence="5">
    <location>
        <begin position="6"/>
        <end position="23"/>
    </location>
</feature>
<evidence type="ECO:0000313" key="7">
    <source>
        <dbReference type="EMBL" id="SCZ13738.1"/>
    </source>
</evidence>
<keyword evidence="4 5" id="KW-0472">Membrane</keyword>
<feature type="transmembrane region" description="Helical" evidence="5">
    <location>
        <begin position="108"/>
        <end position="128"/>
    </location>
</feature>
<dbReference type="STRING" id="549386.SAMN02927923_04482"/>
<keyword evidence="2 5" id="KW-0812">Transmembrane</keyword>
<protein>
    <submittedName>
        <fullName evidence="7">Uncharacterized membrane protein</fullName>
    </submittedName>
</protein>
<feature type="domain" description="NnrU" evidence="6">
    <location>
        <begin position="4"/>
        <end position="222"/>
    </location>
</feature>
<feature type="transmembrane region" description="Helical" evidence="5">
    <location>
        <begin position="35"/>
        <end position="55"/>
    </location>
</feature>
<dbReference type="Proteomes" id="UP000199569">
    <property type="component" value="Unassembled WGS sequence"/>
</dbReference>
<feature type="transmembrane region" description="Helical" evidence="5">
    <location>
        <begin position="195"/>
        <end position="220"/>
    </location>
</feature>
<reference evidence="8" key="1">
    <citation type="submission" date="2016-10" db="EMBL/GenBank/DDBJ databases">
        <authorList>
            <person name="Varghese N."/>
            <person name="Submissions S."/>
        </authorList>
    </citation>
    <scope>NUCLEOTIDE SEQUENCE [LARGE SCALE GENOMIC DNA]</scope>
    <source>
        <strain evidence="8">CGMCC 1.7666</strain>
    </source>
</reference>
<evidence type="ECO:0000256" key="3">
    <source>
        <dbReference type="ARBA" id="ARBA00022989"/>
    </source>
</evidence>
<keyword evidence="3 5" id="KW-1133">Transmembrane helix</keyword>
<evidence type="ECO:0000256" key="5">
    <source>
        <dbReference type="SAM" id="Phobius"/>
    </source>
</evidence>
<feature type="transmembrane region" description="Helical" evidence="5">
    <location>
        <begin position="75"/>
        <end position="96"/>
    </location>
</feature>
<keyword evidence="8" id="KW-1185">Reference proteome</keyword>
<dbReference type="EMBL" id="FMVJ01000022">
    <property type="protein sequence ID" value="SCZ13738.1"/>
    <property type="molecule type" value="Genomic_DNA"/>
</dbReference>
<evidence type="ECO:0000256" key="4">
    <source>
        <dbReference type="ARBA" id="ARBA00023136"/>
    </source>
</evidence>
<accession>A0A1G5LN86</accession>
<sequence length="230" mass="25123">MIEFYGALTAFLAAHLIPARPALRSRLIDAMGRSTYLITYSILSVFLLSWLIVAARRADTVWLWDPAPWQWHIPFIAMPVAAFLLVAGAMSANPLSISLRYGTGPGPITAITRHPILWAFLLWAVSHIPPNGTVVALLLFGGMALFSVIGFVLLDLKARKRLGPERWRELAAGTSILPFATLLCGRARWKALRPLVLPAVIAAVVYIWFVVQGHALLIGADPLAGLAAMR</sequence>
<dbReference type="GO" id="GO:0016020">
    <property type="term" value="C:membrane"/>
    <property type="evidence" value="ECO:0007669"/>
    <property type="project" value="UniProtKB-SubCell"/>
</dbReference>
<feature type="transmembrane region" description="Helical" evidence="5">
    <location>
        <begin position="134"/>
        <end position="158"/>
    </location>
</feature>
<dbReference type="InterPro" id="IPR009915">
    <property type="entry name" value="NnrU_dom"/>
</dbReference>
<gene>
    <name evidence="7" type="ORF">SAMN02927923_04482</name>
</gene>
<dbReference type="AlphaFoldDB" id="A0A1G5LN86"/>
<organism evidence="7 8">
    <name type="scientific">Microvirga guangxiensis</name>
    <dbReference type="NCBI Taxonomy" id="549386"/>
    <lineage>
        <taxon>Bacteria</taxon>
        <taxon>Pseudomonadati</taxon>
        <taxon>Pseudomonadota</taxon>
        <taxon>Alphaproteobacteria</taxon>
        <taxon>Hyphomicrobiales</taxon>
        <taxon>Methylobacteriaceae</taxon>
        <taxon>Microvirga</taxon>
    </lineage>
</organism>
<evidence type="ECO:0000313" key="8">
    <source>
        <dbReference type="Proteomes" id="UP000199569"/>
    </source>
</evidence>
<name>A0A1G5LN86_9HYPH</name>
<proteinExistence type="predicted"/>